<dbReference type="GO" id="GO:0000139">
    <property type="term" value="C:Golgi membrane"/>
    <property type="evidence" value="ECO:0007669"/>
    <property type="project" value="InterPro"/>
</dbReference>
<protein>
    <submittedName>
        <fullName evidence="6">ROCK1 protein</fullName>
    </submittedName>
</protein>
<dbReference type="SUPFAM" id="SSF103481">
    <property type="entry name" value="Multidrug resistance efflux transporter EmrE"/>
    <property type="match status" value="1"/>
</dbReference>
<dbReference type="PANTHER" id="PTHR10231">
    <property type="entry name" value="NUCLEOTIDE-SUGAR TRANSMEMBRANE TRANSPORTER"/>
    <property type="match status" value="1"/>
</dbReference>
<evidence type="ECO:0000256" key="1">
    <source>
        <dbReference type="ARBA" id="ARBA00004141"/>
    </source>
</evidence>
<keyword evidence="2 5" id="KW-0812">Transmembrane</keyword>
<feature type="transmembrane region" description="Helical" evidence="5">
    <location>
        <begin position="106"/>
        <end position="127"/>
    </location>
</feature>
<reference evidence="6" key="1">
    <citation type="submission" date="2021-02" db="EMBL/GenBank/DDBJ databases">
        <authorList>
            <person name="Dougan E. K."/>
            <person name="Rhodes N."/>
            <person name="Thang M."/>
            <person name="Chan C."/>
        </authorList>
    </citation>
    <scope>NUCLEOTIDE SEQUENCE</scope>
</reference>
<dbReference type="OrthoDB" id="408493at2759"/>
<name>A0A812SKN0_9DINO</name>
<keyword evidence="7" id="KW-1185">Reference proteome</keyword>
<feature type="transmembrane region" description="Helical" evidence="5">
    <location>
        <begin position="287"/>
        <end position="305"/>
    </location>
</feature>
<comment type="caution">
    <text evidence="6">The sequence shown here is derived from an EMBL/GenBank/DDBJ whole genome shotgun (WGS) entry which is preliminary data.</text>
</comment>
<gene>
    <name evidence="6" type="primary">ROCK1</name>
    <name evidence="6" type="ORF">SNAT2548_LOCUS27466</name>
</gene>
<sequence>MAAISALLSAQGGLGYLAIHAGQFGAQPLLSKRFVAPGTPAASLVLGAEVAKVLGCMGMLRAEGRMDEALQDWSFQGFLLSAGIPSLTYLVQNLCVQVAYQKLDGITFNILNQTKMLFTALFVYIIVGRRQSAVQCVALVMLAAAGMLVSLSEASQVSKTPSTAESLAIGTFCILLGSALSGLGGAIVEWTLQRKRRDSYLFSSEMGILGCVIIVITHLMNASPGDEGLFQRWTPRTFIPVISQGWGGIVVGLIAKTSGSVKKGFAVMVGLILSCVLKWMVDGESLHWSTIVAVPLVASSIYLHAKYPPKKPAKQA</sequence>
<keyword evidence="3 5" id="KW-1133">Transmembrane helix</keyword>
<dbReference type="GO" id="GO:0015165">
    <property type="term" value="F:pyrimidine nucleotide-sugar transmembrane transporter activity"/>
    <property type="evidence" value="ECO:0007669"/>
    <property type="project" value="InterPro"/>
</dbReference>
<feature type="transmembrane region" description="Helical" evidence="5">
    <location>
        <begin position="237"/>
        <end position="255"/>
    </location>
</feature>
<feature type="transmembrane region" description="Helical" evidence="5">
    <location>
        <begin position="78"/>
        <end position="100"/>
    </location>
</feature>
<proteinExistence type="predicted"/>
<organism evidence="6 7">
    <name type="scientific">Symbiodinium natans</name>
    <dbReference type="NCBI Taxonomy" id="878477"/>
    <lineage>
        <taxon>Eukaryota</taxon>
        <taxon>Sar</taxon>
        <taxon>Alveolata</taxon>
        <taxon>Dinophyceae</taxon>
        <taxon>Suessiales</taxon>
        <taxon>Symbiodiniaceae</taxon>
        <taxon>Symbiodinium</taxon>
    </lineage>
</organism>
<feature type="transmembrane region" description="Helical" evidence="5">
    <location>
        <begin position="134"/>
        <end position="155"/>
    </location>
</feature>
<dbReference type="AlphaFoldDB" id="A0A812SKN0"/>
<feature type="transmembrane region" description="Helical" evidence="5">
    <location>
        <begin position="200"/>
        <end position="217"/>
    </location>
</feature>
<feature type="transmembrane region" description="Helical" evidence="5">
    <location>
        <begin position="264"/>
        <end position="281"/>
    </location>
</feature>
<evidence type="ECO:0000256" key="4">
    <source>
        <dbReference type="ARBA" id="ARBA00023136"/>
    </source>
</evidence>
<evidence type="ECO:0000256" key="3">
    <source>
        <dbReference type="ARBA" id="ARBA00022989"/>
    </source>
</evidence>
<dbReference type="EMBL" id="CAJNDS010002471">
    <property type="protein sequence ID" value="CAE7489825.1"/>
    <property type="molecule type" value="Genomic_DNA"/>
</dbReference>
<evidence type="ECO:0000256" key="2">
    <source>
        <dbReference type="ARBA" id="ARBA00022692"/>
    </source>
</evidence>
<dbReference type="InterPro" id="IPR037185">
    <property type="entry name" value="EmrE-like"/>
</dbReference>
<feature type="transmembrane region" description="Helical" evidence="5">
    <location>
        <begin position="167"/>
        <end position="188"/>
    </location>
</feature>
<evidence type="ECO:0000313" key="6">
    <source>
        <dbReference type="EMBL" id="CAE7489825.1"/>
    </source>
</evidence>
<comment type="subcellular location">
    <subcellularLocation>
        <location evidence="1">Membrane</location>
        <topology evidence="1">Multi-pass membrane protein</topology>
    </subcellularLocation>
</comment>
<dbReference type="Proteomes" id="UP000604046">
    <property type="component" value="Unassembled WGS sequence"/>
</dbReference>
<dbReference type="Pfam" id="PF04142">
    <property type="entry name" value="Nuc_sug_transp"/>
    <property type="match status" value="1"/>
</dbReference>
<evidence type="ECO:0000256" key="5">
    <source>
        <dbReference type="SAM" id="Phobius"/>
    </source>
</evidence>
<keyword evidence="4 5" id="KW-0472">Membrane</keyword>
<accession>A0A812SKN0</accession>
<dbReference type="InterPro" id="IPR007271">
    <property type="entry name" value="Nuc_sug_transpt"/>
</dbReference>
<evidence type="ECO:0000313" key="7">
    <source>
        <dbReference type="Proteomes" id="UP000604046"/>
    </source>
</evidence>